<accession>A0AAD4LBI3</accession>
<evidence type="ECO:0000256" key="1">
    <source>
        <dbReference type="SAM" id="MobiDB-lite"/>
    </source>
</evidence>
<feature type="compositionally biased region" description="Low complexity" evidence="1">
    <location>
        <begin position="114"/>
        <end position="125"/>
    </location>
</feature>
<feature type="compositionally biased region" description="Polar residues" evidence="1">
    <location>
        <begin position="103"/>
        <end position="113"/>
    </location>
</feature>
<evidence type="ECO:0000313" key="2">
    <source>
        <dbReference type="EMBL" id="KAH8987833.1"/>
    </source>
</evidence>
<dbReference type="AlphaFoldDB" id="A0AAD4LBI3"/>
<dbReference type="Proteomes" id="UP001201163">
    <property type="component" value="Unassembled WGS sequence"/>
</dbReference>
<dbReference type="EMBL" id="JAKELL010000045">
    <property type="protein sequence ID" value="KAH8987833.1"/>
    <property type="molecule type" value="Genomic_DNA"/>
</dbReference>
<keyword evidence="3" id="KW-1185">Reference proteome</keyword>
<organism evidence="2 3">
    <name type="scientific">Lactarius akahatsu</name>
    <dbReference type="NCBI Taxonomy" id="416441"/>
    <lineage>
        <taxon>Eukaryota</taxon>
        <taxon>Fungi</taxon>
        <taxon>Dikarya</taxon>
        <taxon>Basidiomycota</taxon>
        <taxon>Agaricomycotina</taxon>
        <taxon>Agaricomycetes</taxon>
        <taxon>Russulales</taxon>
        <taxon>Russulaceae</taxon>
        <taxon>Lactarius</taxon>
    </lineage>
</organism>
<comment type="caution">
    <text evidence="2">The sequence shown here is derived from an EMBL/GenBank/DDBJ whole genome shotgun (WGS) entry which is preliminary data.</text>
</comment>
<feature type="region of interest" description="Disordered" evidence="1">
    <location>
        <begin position="206"/>
        <end position="342"/>
    </location>
</feature>
<protein>
    <submittedName>
        <fullName evidence="2">Uncharacterized protein</fullName>
    </submittedName>
</protein>
<feature type="region of interest" description="Disordered" evidence="1">
    <location>
        <begin position="57"/>
        <end position="131"/>
    </location>
</feature>
<name>A0AAD4LBI3_9AGAM</name>
<feature type="region of interest" description="Disordered" evidence="1">
    <location>
        <begin position="148"/>
        <end position="192"/>
    </location>
</feature>
<evidence type="ECO:0000313" key="3">
    <source>
        <dbReference type="Proteomes" id="UP001201163"/>
    </source>
</evidence>
<sequence>MSWEEIPLPPRIVSATSGAPRFVLGRNTHGHIQQKAAAGPTKEIAPVPAVLPLLPSAHTTTGAGNYVPPGLNGTSYTQNAAPPPIANARVKLFGSGQPAGKPSPNTSGSTSHRSSPLFPSSAPPSRNAPHSINDQTILYNRQDALPEEPRIEDSSSQRGTAPQFAPETIFDDKDRRRNPIQPPGPSSVAEFSESVFIGSRAFRVEREGPHLESSSFAHSPPTPPTRPRPAKSRKTARTSVPGGFDDVASGEEDNVPPLPDVSPVKRSTRRRASRASSVDGDEDRAPVKPRRSSRLSAASSSPDPSPQKTSAPKATRKTRAPAGGSGTTGVATATRSSTRKKR</sequence>
<gene>
    <name evidence="2" type="ORF">EDB92DRAFT_2115921</name>
</gene>
<reference evidence="2" key="1">
    <citation type="submission" date="2022-01" db="EMBL/GenBank/DDBJ databases">
        <title>Comparative genomics reveals a dynamic genome evolution in the ectomycorrhizal milk-cap (Lactarius) mushrooms.</title>
        <authorList>
            <consortium name="DOE Joint Genome Institute"/>
            <person name="Lebreton A."/>
            <person name="Tang N."/>
            <person name="Kuo A."/>
            <person name="LaButti K."/>
            <person name="Drula E."/>
            <person name="Barry K."/>
            <person name="Clum A."/>
            <person name="Lipzen A."/>
            <person name="Mousain D."/>
            <person name="Ng V."/>
            <person name="Wang R."/>
            <person name="Wang X."/>
            <person name="Dai Y."/>
            <person name="Henrissat B."/>
            <person name="Grigoriev I.V."/>
            <person name="Guerin-Laguette A."/>
            <person name="Yu F."/>
            <person name="Martin F.M."/>
        </authorList>
    </citation>
    <scope>NUCLEOTIDE SEQUENCE</scope>
    <source>
        <strain evidence="2">QP</strain>
    </source>
</reference>
<proteinExistence type="predicted"/>